<dbReference type="EMBL" id="MU274960">
    <property type="protein sequence ID" value="KAI0083559.1"/>
    <property type="molecule type" value="Genomic_DNA"/>
</dbReference>
<organism evidence="1 2">
    <name type="scientific">Irpex rosettiformis</name>
    <dbReference type="NCBI Taxonomy" id="378272"/>
    <lineage>
        <taxon>Eukaryota</taxon>
        <taxon>Fungi</taxon>
        <taxon>Dikarya</taxon>
        <taxon>Basidiomycota</taxon>
        <taxon>Agaricomycotina</taxon>
        <taxon>Agaricomycetes</taxon>
        <taxon>Polyporales</taxon>
        <taxon>Irpicaceae</taxon>
        <taxon>Irpex</taxon>
    </lineage>
</organism>
<evidence type="ECO:0000313" key="1">
    <source>
        <dbReference type="EMBL" id="KAI0083559.1"/>
    </source>
</evidence>
<dbReference type="Proteomes" id="UP001055072">
    <property type="component" value="Unassembled WGS sequence"/>
</dbReference>
<accession>A0ACB8TNI2</accession>
<reference evidence="1" key="1">
    <citation type="journal article" date="2021" name="Environ. Microbiol.">
        <title>Gene family expansions and transcriptome signatures uncover fungal adaptations to wood decay.</title>
        <authorList>
            <person name="Hage H."/>
            <person name="Miyauchi S."/>
            <person name="Viragh M."/>
            <person name="Drula E."/>
            <person name="Min B."/>
            <person name="Chaduli D."/>
            <person name="Navarro D."/>
            <person name="Favel A."/>
            <person name="Norest M."/>
            <person name="Lesage-Meessen L."/>
            <person name="Balint B."/>
            <person name="Merenyi Z."/>
            <person name="de Eugenio L."/>
            <person name="Morin E."/>
            <person name="Martinez A.T."/>
            <person name="Baldrian P."/>
            <person name="Stursova M."/>
            <person name="Martinez M.J."/>
            <person name="Novotny C."/>
            <person name="Magnuson J.K."/>
            <person name="Spatafora J.W."/>
            <person name="Maurice S."/>
            <person name="Pangilinan J."/>
            <person name="Andreopoulos W."/>
            <person name="LaButti K."/>
            <person name="Hundley H."/>
            <person name="Na H."/>
            <person name="Kuo A."/>
            <person name="Barry K."/>
            <person name="Lipzen A."/>
            <person name="Henrissat B."/>
            <person name="Riley R."/>
            <person name="Ahrendt S."/>
            <person name="Nagy L.G."/>
            <person name="Grigoriev I.V."/>
            <person name="Martin F."/>
            <person name="Rosso M.N."/>
        </authorList>
    </citation>
    <scope>NUCLEOTIDE SEQUENCE</scope>
    <source>
        <strain evidence="1">CBS 384.51</strain>
    </source>
</reference>
<keyword evidence="2" id="KW-1185">Reference proteome</keyword>
<protein>
    <submittedName>
        <fullName evidence="1">Uncharacterized protein</fullName>
    </submittedName>
</protein>
<gene>
    <name evidence="1" type="ORF">BDY19DRAFT_651560</name>
</gene>
<proteinExistence type="predicted"/>
<comment type="caution">
    <text evidence="1">The sequence shown here is derived from an EMBL/GenBank/DDBJ whole genome shotgun (WGS) entry which is preliminary data.</text>
</comment>
<evidence type="ECO:0000313" key="2">
    <source>
        <dbReference type="Proteomes" id="UP001055072"/>
    </source>
</evidence>
<name>A0ACB8TNI2_9APHY</name>
<sequence>MPQLWALLVAIENYLSPTWPPVADALADSQNVFRYLTSDMGIPEDHILCLNNANATRAGIISAFREHLVDNPRISKGDAILFYYSGHGSYIKSPEGWTTVKLPGGDSNDMVEGILPYDEGFKYPHANTPTYPIPDRTLAALVDLAAASHGDNITIALECSPNGSTANANPEYPSPLPPTLDHGLVSLVSSSRKPNARRNVRQGRFPALRTDYVLLAACKLGEKAHRVNGRGGLFTTLWLCAMRADLRPRTYAGVIKHTNSQQIRMKEIGSVMFDQHPQCEGDVRGRIVFEETMIKRDHFDATLKSPDGEFEVEAGEVHGVKEGTGFDIYGLDKFLQGTKLGTANAVRVGGTTCTVRADWEVPPPDAFAAYSATIIQKPALKYIIRRDPQTSDPVDANATIRTLSKALIKERHINEVTDADDADLEVRIGIRGSIALHRQDSLIRHLLNPIPQIARSGLEVENLNRIFCGIARFNFHLTLTNQKHPFAEKITFEMLRFSRTDDVTADRKVFPLRKVYGFDPSTDDNTGFEVTDQDDYAIVLCNDSDVDLYVQIWYFDPDEYSVATLYEPPSDAQPSLPRNGGVLQIGKSAEIPWALTYYVPIGGTASTLFMKVFLTDKPVKLRAMQQPVLVGPGATDDRGLQQGEPETKGLWDTILQPVTVVRAKD</sequence>